<organism evidence="1 2">
    <name type="scientific">Solanum verrucosum</name>
    <dbReference type="NCBI Taxonomy" id="315347"/>
    <lineage>
        <taxon>Eukaryota</taxon>
        <taxon>Viridiplantae</taxon>
        <taxon>Streptophyta</taxon>
        <taxon>Embryophyta</taxon>
        <taxon>Tracheophyta</taxon>
        <taxon>Spermatophyta</taxon>
        <taxon>Magnoliopsida</taxon>
        <taxon>eudicotyledons</taxon>
        <taxon>Gunneridae</taxon>
        <taxon>Pentapetalae</taxon>
        <taxon>asterids</taxon>
        <taxon>lamiids</taxon>
        <taxon>Solanales</taxon>
        <taxon>Solanaceae</taxon>
        <taxon>Solanoideae</taxon>
        <taxon>Solaneae</taxon>
        <taxon>Solanum</taxon>
    </lineage>
</organism>
<accession>A0AAF0U9E1</accession>
<reference evidence="1" key="1">
    <citation type="submission" date="2023-08" db="EMBL/GenBank/DDBJ databases">
        <title>A de novo genome assembly of Solanum verrucosum Schlechtendal, a Mexican diploid species geographically isolated from the other diploid A-genome species in potato relatives.</title>
        <authorList>
            <person name="Hosaka K."/>
        </authorList>
    </citation>
    <scope>NUCLEOTIDE SEQUENCE</scope>
    <source>
        <tissue evidence="1">Young leaves</tissue>
    </source>
</reference>
<dbReference type="EMBL" id="CP133619">
    <property type="protein sequence ID" value="WMV41767.1"/>
    <property type="molecule type" value="Genomic_DNA"/>
</dbReference>
<evidence type="ECO:0000313" key="2">
    <source>
        <dbReference type="Proteomes" id="UP001234989"/>
    </source>
</evidence>
<dbReference type="Proteomes" id="UP001234989">
    <property type="component" value="Chromosome 8"/>
</dbReference>
<proteinExistence type="predicted"/>
<gene>
    <name evidence="1" type="ORF">MTR67_035152</name>
</gene>
<protein>
    <submittedName>
        <fullName evidence="1">Uncharacterized protein</fullName>
    </submittedName>
</protein>
<name>A0AAF0U9E1_SOLVR</name>
<sequence>MGISLSYELEIGQTR</sequence>
<evidence type="ECO:0000313" key="1">
    <source>
        <dbReference type="EMBL" id="WMV41767.1"/>
    </source>
</evidence>
<keyword evidence="2" id="KW-1185">Reference proteome</keyword>